<feature type="region of interest" description="Disordered" evidence="1">
    <location>
        <begin position="213"/>
        <end position="236"/>
    </location>
</feature>
<reference evidence="2" key="1">
    <citation type="submission" date="2021-03" db="EMBL/GenBank/DDBJ databases">
        <title>Draft genome sequence of rust myrtle Austropuccinia psidii MF-1, a brazilian biotype.</title>
        <authorList>
            <person name="Quecine M.C."/>
            <person name="Pachon D.M.R."/>
            <person name="Bonatelli M.L."/>
            <person name="Correr F.H."/>
            <person name="Franceschini L.M."/>
            <person name="Leite T.F."/>
            <person name="Margarido G.R.A."/>
            <person name="Almeida C.A."/>
            <person name="Ferrarezi J.A."/>
            <person name="Labate C.A."/>
        </authorList>
    </citation>
    <scope>NUCLEOTIDE SEQUENCE</scope>
    <source>
        <strain evidence="2">MF-1</strain>
    </source>
</reference>
<feature type="region of interest" description="Disordered" evidence="1">
    <location>
        <begin position="26"/>
        <end position="50"/>
    </location>
</feature>
<organism evidence="2 3">
    <name type="scientific">Austropuccinia psidii MF-1</name>
    <dbReference type="NCBI Taxonomy" id="1389203"/>
    <lineage>
        <taxon>Eukaryota</taxon>
        <taxon>Fungi</taxon>
        <taxon>Dikarya</taxon>
        <taxon>Basidiomycota</taxon>
        <taxon>Pucciniomycotina</taxon>
        <taxon>Pucciniomycetes</taxon>
        <taxon>Pucciniales</taxon>
        <taxon>Sphaerophragmiaceae</taxon>
        <taxon>Austropuccinia</taxon>
    </lineage>
</organism>
<comment type="caution">
    <text evidence="2">The sequence shown here is derived from an EMBL/GenBank/DDBJ whole genome shotgun (WGS) entry which is preliminary data.</text>
</comment>
<gene>
    <name evidence="2" type="ORF">O181_024940</name>
</gene>
<proteinExistence type="predicted"/>
<evidence type="ECO:0000313" key="2">
    <source>
        <dbReference type="EMBL" id="MBW0485225.1"/>
    </source>
</evidence>
<feature type="compositionally biased region" description="Basic and acidic residues" evidence="1">
    <location>
        <begin position="26"/>
        <end position="39"/>
    </location>
</feature>
<accession>A0A9Q3CLH3</accession>
<dbReference type="Proteomes" id="UP000765509">
    <property type="component" value="Unassembled WGS sequence"/>
</dbReference>
<protein>
    <submittedName>
        <fullName evidence="2">Uncharacterized protein</fullName>
    </submittedName>
</protein>
<name>A0A9Q3CLH3_9BASI</name>
<dbReference type="EMBL" id="AVOT02008066">
    <property type="protein sequence ID" value="MBW0485225.1"/>
    <property type="molecule type" value="Genomic_DNA"/>
</dbReference>
<evidence type="ECO:0000256" key="1">
    <source>
        <dbReference type="SAM" id="MobiDB-lite"/>
    </source>
</evidence>
<sequence>MKKKTSIATGFIEEEKFIIATNYRSSKTEEVGKLPEPTKQKLTTPAEGKEADKKAVIKLPKLEVKNSSVEEEGSIIEKGMKKFMDQKINLTLEEIVTMSPNYNMEASTIEVEPVQKKGLKPKELVKIASNKYGKNDNHFQWDFQYPATQPTIKEEINPTKIQNIITTPELEPKSSNLETKLSEEQSIKTQEPLDLDQVIEKINFMELEMKTTTASTANDDSQKNPFSHLSPNSGLK</sequence>
<keyword evidence="3" id="KW-1185">Reference proteome</keyword>
<evidence type="ECO:0000313" key="3">
    <source>
        <dbReference type="Proteomes" id="UP000765509"/>
    </source>
</evidence>
<dbReference type="AlphaFoldDB" id="A0A9Q3CLH3"/>